<dbReference type="EMBL" id="JARJLG010000044">
    <property type="protein sequence ID" value="KAJ7762037.1"/>
    <property type="molecule type" value="Genomic_DNA"/>
</dbReference>
<reference evidence="2" key="1">
    <citation type="submission" date="2023-03" db="EMBL/GenBank/DDBJ databases">
        <title>Massive genome expansion in bonnet fungi (Mycena s.s.) driven by repeated elements and novel gene families across ecological guilds.</title>
        <authorList>
            <consortium name="Lawrence Berkeley National Laboratory"/>
            <person name="Harder C.B."/>
            <person name="Miyauchi S."/>
            <person name="Viragh M."/>
            <person name="Kuo A."/>
            <person name="Thoen E."/>
            <person name="Andreopoulos B."/>
            <person name="Lu D."/>
            <person name="Skrede I."/>
            <person name="Drula E."/>
            <person name="Henrissat B."/>
            <person name="Morin E."/>
            <person name="Kohler A."/>
            <person name="Barry K."/>
            <person name="LaButti K."/>
            <person name="Morin E."/>
            <person name="Salamov A."/>
            <person name="Lipzen A."/>
            <person name="Mereny Z."/>
            <person name="Hegedus B."/>
            <person name="Baldrian P."/>
            <person name="Stursova M."/>
            <person name="Weitz H."/>
            <person name="Taylor A."/>
            <person name="Grigoriev I.V."/>
            <person name="Nagy L.G."/>
            <person name="Martin F."/>
            <person name="Kauserud H."/>
        </authorList>
    </citation>
    <scope>NUCLEOTIDE SEQUENCE</scope>
    <source>
        <strain evidence="2">CBHHK188m</strain>
    </source>
</reference>
<feature type="compositionally biased region" description="Basic and acidic residues" evidence="1">
    <location>
        <begin position="182"/>
        <end position="192"/>
    </location>
</feature>
<comment type="caution">
    <text evidence="2">The sequence shown here is derived from an EMBL/GenBank/DDBJ whole genome shotgun (WGS) entry which is preliminary data.</text>
</comment>
<evidence type="ECO:0000313" key="2">
    <source>
        <dbReference type="EMBL" id="KAJ7762037.1"/>
    </source>
</evidence>
<dbReference type="AlphaFoldDB" id="A0AAD7JCK7"/>
<evidence type="ECO:0000256" key="1">
    <source>
        <dbReference type="SAM" id="MobiDB-lite"/>
    </source>
</evidence>
<keyword evidence="3" id="KW-1185">Reference proteome</keyword>
<protein>
    <submittedName>
        <fullName evidence="2">Uncharacterized protein</fullName>
    </submittedName>
</protein>
<proteinExistence type="predicted"/>
<evidence type="ECO:0000313" key="3">
    <source>
        <dbReference type="Proteomes" id="UP001215280"/>
    </source>
</evidence>
<feature type="compositionally biased region" description="Low complexity" evidence="1">
    <location>
        <begin position="170"/>
        <end position="179"/>
    </location>
</feature>
<name>A0AAD7JCK7_9AGAR</name>
<sequence>MSSRKRKAPIPTLGLLPSLQAPTWPTCTMLDADTADTGNSPFHPEACVQQMVFIILGPNIWPAGGAKLTTSQLCDGKNYPGGSRRVTGASISQIDPALVEGVARVDGGYYAYVGMLWVESGCNTLHIATLLSSLFNPLVKSDKKSVTHVRARVPDNQKFLQNLRAVLDSRSTSSADSNSCHSDTRREPELDVRVQVQPTTPAGPAHPIEAREPASYGCHTVLLRCRSAAPPN</sequence>
<organism evidence="2 3">
    <name type="scientific">Mycena maculata</name>
    <dbReference type="NCBI Taxonomy" id="230809"/>
    <lineage>
        <taxon>Eukaryota</taxon>
        <taxon>Fungi</taxon>
        <taxon>Dikarya</taxon>
        <taxon>Basidiomycota</taxon>
        <taxon>Agaricomycotina</taxon>
        <taxon>Agaricomycetes</taxon>
        <taxon>Agaricomycetidae</taxon>
        <taxon>Agaricales</taxon>
        <taxon>Marasmiineae</taxon>
        <taxon>Mycenaceae</taxon>
        <taxon>Mycena</taxon>
    </lineage>
</organism>
<accession>A0AAD7JCK7</accession>
<dbReference type="Proteomes" id="UP001215280">
    <property type="component" value="Unassembled WGS sequence"/>
</dbReference>
<feature type="region of interest" description="Disordered" evidence="1">
    <location>
        <begin position="170"/>
        <end position="193"/>
    </location>
</feature>
<gene>
    <name evidence="2" type="ORF">DFH07DRAFT_957041</name>
</gene>